<dbReference type="InParanoid" id="G8YJB2"/>
<dbReference type="PANTHER" id="PTHR11080">
    <property type="entry name" value="PYRAZINAMIDASE/NICOTINAMIDASE"/>
    <property type="match status" value="1"/>
</dbReference>
<evidence type="ECO:0000256" key="4">
    <source>
        <dbReference type="ARBA" id="ARBA00022801"/>
    </source>
</evidence>
<evidence type="ECO:0000256" key="7">
    <source>
        <dbReference type="ARBA" id="ARBA00043224"/>
    </source>
</evidence>
<sequence>MSRKAALVVIDLQYDFLPPDGSLAVANGNDVVLPIINLIKNKNQWNLLIATQDWHPKDHISFASQHNTSPYTELSFTHPLKEKDDGDELLTKKQTVWPDHCVQGTHGAELNEQFKKEWDNITEPEKYVVKKGYLQDREYYSCFMDVWGLHKTEMTSVLHEHGITDVVFVGLAYDFCVLNSAIDASRLGFNSYVIKECCRSVYADKVADTDNKYSHAGVKVISINDLSAA</sequence>
<keyword evidence="4" id="KW-0378">Hydrolase</keyword>
<dbReference type="InterPro" id="IPR052347">
    <property type="entry name" value="Isochorismatase_Nicotinamidase"/>
</dbReference>
<reference evidence="11" key="2">
    <citation type="journal article" date="2012" name="G3 (Bethesda)">
        <title>Pichia sorbitophila, an interspecies yeast hybrid reveals early steps of genome resolution following polyploidization.</title>
        <authorList>
            <person name="Leh Louis V."/>
            <person name="Despons L."/>
            <person name="Friedrich A."/>
            <person name="Martin T."/>
            <person name="Durrens P."/>
            <person name="Casaregola S."/>
            <person name="Neuveglise C."/>
            <person name="Fairhead C."/>
            <person name="Marck C."/>
            <person name="Cruz J.A."/>
            <person name="Straub M.L."/>
            <person name="Kugler V."/>
            <person name="Sacerdot C."/>
            <person name="Uzunov Z."/>
            <person name="Thierry A."/>
            <person name="Weiss S."/>
            <person name="Bleykasten C."/>
            <person name="De Montigny J."/>
            <person name="Jacques N."/>
            <person name="Jung P."/>
            <person name="Lemaire M."/>
            <person name="Mallet S."/>
            <person name="Morel G."/>
            <person name="Richard G.F."/>
            <person name="Sarkar A."/>
            <person name="Savel G."/>
            <person name="Schacherer J."/>
            <person name="Seret M.L."/>
            <person name="Talla E."/>
            <person name="Samson G."/>
            <person name="Jubin C."/>
            <person name="Poulain J."/>
            <person name="Vacherie B."/>
            <person name="Barbe V."/>
            <person name="Pelletier E."/>
            <person name="Sherman D.J."/>
            <person name="Westhof E."/>
            <person name="Weissenbach J."/>
            <person name="Baret P.V."/>
            <person name="Wincker P."/>
            <person name="Gaillardin C."/>
            <person name="Dujon B."/>
            <person name="Souciet J.L."/>
        </authorList>
    </citation>
    <scope>NUCLEOTIDE SEQUENCE [LARGE SCALE GENOMIC DNA]</scope>
    <source>
        <strain evidence="11">ATCC MYA-4447 / BCRC 22081 / CBS 7064 / NBRC 10061 / NRRL Y-12695</strain>
    </source>
</reference>
<name>G8YJB2_PICSO</name>
<dbReference type="OrthoDB" id="3341310at2759"/>
<dbReference type="AlphaFoldDB" id="G8YJB2"/>
<dbReference type="GO" id="GO:0008936">
    <property type="term" value="F:nicotinamidase activity"/>
    <property type="evidence" value="ECO:0007669"/>
    <property type="project" value="UniProtKB-EC"/>
</dbReference>
<dbReference type="PANTHER" id="PTHR11080:SF2">
    <property type="entry name" value="LD05707P"/>
    <property type="match status" value="1"/>
</dbReference>
<dbReference type="HOGENOM" id="CLU_068979_13_0_1"/>
<keyword evidence="11" id="KW-1185">Reference proteome</keyword>
<reference evidence="9" key="1">
    <citation type="submission" date="2011-10" db="EMBL/GenBank/DDBJ databases">
        <authorList>
            <person name="Genoscope - CEA"/>
        </authorList>
    </citation>
    <scope>NUCLEOTIDE SEQUENCE</scope>
</reference>
<feature type="domain" description="Isochorismatase-like" evidence="8">
    <location>
        <begin position="5"/>
        <end position="224"/>
    </location>
</feature>
<dbReference type="EMBL" id="FO082052">
    <property type="protein sequence ID" value="CCE81172.1"/>
    <property type="molecule type" value="Genomic_DNA"/>
</dbReference>
<dbReference type="GO" id="GO:0019363">
    <property type="term" value="P:pyridine nucleotide biosynthetic process"/>
    <property type="evidence" value="ECO:0007669"/>
    <property type="project" value="UniProtKB-KW"/>
</dbReference>
<accession>G8YJB2</accession>
<evidence type="ECO:0000256" key="5">
    <source>
        <dbReference type="ARBA" id="ARBA00037900"/>
    </source>
</evidence>
<comment type="pathway">
    <text evidence="5">Cofactor biosynthesis; nicotinate biosynthesis; nicotinate from nicotinamide: step 1/1.</text>
</comment>
<dbReference type="Gene3D" id="3.40.50.850">
    <property type="entry name" value="Isochorismatase-like"/>
    <property type="match status" value="1"/>
</dbReference>
<evidence type="ECO:0000256" key="3">
    <source>
        <dbReference type="ARBA" id="ARBA00022723"/>
    </source>
</evidence>
<keyword evidence="3" id="KW-0479">Metal-binding</keyword>
<keyword evidence="2" id="KW-0662">Pyridine nucleotide biosynthesis</keyword>
<evidence type="ECO:0000313" key="10">
    <source>
        <dbReference type="EMBL" id="CCE81172.1"/>
    </source>
</evidence>
<gene>
    <name evidence="9" type="primary">Piso0_003523</name>
    <name evidence="9" type="ORF">GNLVRS01_PISO0G14196g</name>
    <name evidence="10" type="ORF">GNLVRS01_PISO0H14197g</name>
</gene>
<evidence type="ECO:0000313" key="9">
    <source>
        <dbReference type="EMBL" id="CCE80407.1"/>
    </source>
</evidence>
<evidence type="ECO:0000256" key="6">
    <source>
        <dbReference type="ARBA" id="ARBA00039017"/>
    </source>
</evidence>
<dbReference type="FunCoup" id="G8YJB2">
    <property type="interactions" value="701"/>
</dbReference>
<comment type="similarity">
    <text evidence="1">Belongs to the isochorismatase family.</text>
</comment>
<evidence type="ECO:0000313" key="11">
    <source>
        <dbReference type="Proteomes" id="UP000005222"/>
    </source>
</evidence>
<dbReference type="SUPFAM" id="SSF52499">
    <property type="entry name" value="Isochorismatase-like hydrolases"/>
    <property type="match status" value="1"/>
</dbReference>
<dbReference type="Proteomes" id="UP000005222">
    <property type="component" value="Chromosome G"/>
</dbReference>
<dbReference type="eggNOG" id="KOG4003">
    <property type="taxonomic scope" value="Eukaryota"/>
</dbReference>
<evidence type="ECO:0000259" key="8">
    <source>
        <dbReference type="Pfam" id="PF00857"/>
    </source>
</evidence>
<proteinExistence type="inferred from homology"/>
<dbReference type="Pfam" id="PF00857">
    <property type="entry name" value="Isochorismatase"/>
    <property type="match status" value="1"/>
</dbReference>
<dbReference type="Proteomes" id="UP000005222">
    <property type="component" value="Chromosome H"/>
</dbReference>
<dbReference type="InterPro" id="IPR036380">
    <property type="entry name" value="Isochorismatase-like_sf"/>
</dbReference>
<protein>
    <recommendedName>
        <fullName evidence="6">nicotinamidase</fullName>
        <ecNumber evidence="6">3.5.1.19</ecNumber>
    </recommendedName>
    <alternativeName>
        <fullName evidence="7">Nicotinamide deamidase</fullName>
    </alternativeName>
</protein>
<dbReference type="GO" id="GO:0046872">
    <property type="term" value="F:metal ion binding"/>
    <property type="evidence" value="ECO:0007669"/>
    <property type="project" value="UniProtKB-KW"/>
</dbReference>
<organism evidence="9 11">
    <name type="scientific">Pichia sorbitophila (strain ATCC MYA-4447 / BCRC 22081 / CBS 7064 / NBRC 10061 / NRRL Y-12695)</name>
    <name type="common">Hybrid yeast</name>
    <dbReference type="NCBI Taxonomy" id="559304"/>
    <lineage>
        <taxon>Eukaryota</taxon>
        <taxon>Fungi</taxon>
        <taxon>Dikarya</taxon>
        <taxon>Ascomycota</taxon>
        <taxon>Saccharomycotina</taxon>
        <taxon>Pichiomycetes</taxon>
        <taxon>Debaryomycetaceae</taxon>
        <taxon>Millerozyma</taxon>
    </lineage>
</organism>
<dbReference type="EC" id="3.5.1.19" evidence="6"/>
<evidence type="ECO:0000256" key="2">
    <source>
        <dbReference type="ARBA" id="ARBA00022642"/>
    </source>
</evidence>
<dbReference type="STRING" id="559304.G8YJB2"/>
<dbReference type="InterPro" id="IPR000868">
    <property type="entry name" value="Isochorismatase-like_dom"/>
</dbReference>
<dbReference type="EMBL" id="FO082053">
    <property type="protein sequence ID" value="CCE80407.1"/>
    <property type="molecule type" value="Genomic_DNA"/>
</dbReference>
<evidence type="ECO:0000256" key="1">
    <source>
        <dbReference type="ARBA" id="ARBA00006336"/>
    </source>
</evidence>